<comment type="caution">
    <text evidence="1">The sequence shown here is derived from an EMBL/GenBank/DDBJ whole genome shotgun (WGS) entry which is preliminary data.</text>
</comment>
<accession>A0A4S2DGF2</accession>
<protein>
    <submittedName>
        <fullName evidence="1">Uncharacterized protein</fullName>
    </submittedName>
</protein>
<evidence type="ECO:0000313" key="1">
    <source>
        <dbReference type="EMBL" id="TGY41139.1"/>
    </source>
</evidence>
<dbReference type="AlphaFoldDB" id="A0A4S2DGF2"/>
<dbReference type="EMBL" id="SRYR01000009">
    <property type="protein sequence ID" value="TGY41139.1"/>
    <property type="molecule type" value="Genomic_DNA"/>
</dbReference>
<name>A0A4S2DGF2_9CLOT</name>
<dbReference type="Proteomes" id="UP000306888">
    <property type="component" value="Unassembled WGS sequence"/>
</dbReference>
<evidence type="ECO:0000313" key="2">
    <source>
        <dbReference type="Proteomes" id="UP000306888"/>
    </source>
</evidence>
<sequence length="191" mass="21643">MYTNQYFFCPYPMNQDAYLSFNSSWRNITQKFASFSGTVTMIEDFYTGQNDSSMGCYKFMSLENVDMGIANFIISPETYFVNHAVIELGDKVTGFYDANAPIPLIYPPQYRAIVMSKNTESENVTVDYFNSELISSDGNLKLNIAPSTEVILTNDQIFNRYPGNRNLIVVYGSTTFSIPAQTTPYKIIVLC</sequence>
<dbReference type="RefSeq" id="WP_136007715.1">
    <property type="nucleotide sequence ID" value="NZ_SRYR01000009.1"/>
</dbReference>
<gene>
    <name evidence="1" type="ORF">E5347_13285</name>
</gene>
<organism evidence="1 2">
    <name type="scientific">Clostridium sartagoforme</name>
    <dbReference type="NCBI Taxonomy" id="84031"/>
    <lineage>
        <taxon>Bacteria</taxon>
        <taxon>Bacillati</taxon>
        <taxon>Bacillota</taxon>
        <taxon>Clostridia</taxon>
        <taxon>Eubacteriales</taxon>
        <taxon>Clostridiaceae</taxon>
        <taxon>Clostridium</taxon>
    </lineage>
</organism>
<reference evidence="1 2" key="1">
    <citation type="submission" date="2019-04" db="EMBL/GenBank/DDBJ databases">
        <title>Microbes associate with the intestines of laboratory mice.</title>
        <authorList>
            <person name="Navarre W."/>
            <person name="Wong E."/>
            <person name="Huang K."/>
            <person name="Tropini C."/>
            <person name="Ng K."/>
            <person name="Yu B."/>
        </authorList>
    </citation>
    <scope>NUCLEOTIDE SEQUENCE [LARGE SCALE GENOMIC DNA]</scope>
    <source>
        <strain evidence="1 2">NM50_B9-20</strain>
    </source>
</reference>
<proteinExistence type="predicted"/>
<keyword evidence="2" id="KW-1185">Reference proteome</keyword>
<dbReference type="OrthoDB" id="1684927at2"/>